<dbReference type="PANTHER" id="PTHR36452">
    <property type="entry name" value="CHROMOSOME 12, WHOLE GENOME SHOTGUN SEQUENCE"/>
    <property type="match status" value="1"/>
</dbReference>
<reference evidence="1 2" key="1">
    <citation type="submission" date="2016-08" db="EMBL/GenBank/DDBJ databases">
        <title>Hymenobacter coccineus sp. nov., Hymenobacter lapidarius sp. nov. and Hymenobacter glacialis sp. nov., isolated from Antarctic soil.</title>
        <authorList>
            <person name="Sedlacek I."/>
            <person name="Kralova S."/>
            <person name="Kyrova K."/>
            <person name="Maslanova I."/>
            <person name="Stankova E."/>
            <person name="Vrbovska V."/>
            <person name="Nemec M."/>
            <person name="Bartak M."/>
            <person name="Svec P."/>
            <person name="Busse H.-J."/>
            <person name="Pantucek R."/>
        </authorList>
    </citation>
    <scope>NUCLEOTIDE SEQUENCE [LARGE SCALE GENOMIC DNA]</scope>
    <source>
        <strain evidence="1 2">CCM 8649</strain>
    </source>
</reference>
<dbReference type="InterPro" id="IPR012808">
    <property type="entry name" value="CHP02453"/>
</dbReference>
<organism evidence="1 2">
    <name type="scientific">Hymenobacter coccineus</name>
    <dbReference type="NCBI Taxonomy" id="1908235"/>
    <lineage>
        <taxon>Bacteria</taxon>
        <taxon>Pseudomonadati</taxon>
        <taxon>Bacteroidota</taxon>
        <taxon>Cytophagia</taxon>
        <taxon>Cytophagales</taxon>
        <taxon>Hymenobacteraceae</taxon>
        <taxon>Hymenobacter</taxon>
    </lineage>
</organism>
<dbReference type="Pfam" id="PF09365">
    <property type="entry name" value="DUF2461"/>
    <property type="match status" value="1"/>
</dbReference>
<gene>
    <name evidence="1" type="ORF">BEN49_22895</name>
</gene>
<dbReference type="RefSeq" id="WP_070743067.1">
    <property type="nucleotide sequence ID" value="NZ_MDZA01000152.1"/>
</dbReference>
<dbReference type="OrthoDB" id="9794241at2"/>
<dbReference type="PANTHER" id="PTHR36452:SF1">
    <property type="entry name" value="DUF2461 DOMAIN-CONTAINING PROTEIN"/>
    <property type="match status" value="1"/>
</dbReference>
<dbReference type="NCBIfam" id="TIGR02453">
    <property type="entry name" value="TIGR02453 family protein"/>
    <property type="match status" value="1"/>
</dbReference>
<dbReference type="InterPro" id="IPR015996">
    <property type="entry name" value="UCP028451"/>
</dbReference>
<comment type="caution">
    <text evidence="1">The sequence shown here is derived from an EMBL/GenBank/DDBJ whole genome shotgun (WGS) entry which is preliminary data.</text>
</comment>
<keyword evidence="2" id="KW-1185">Reference proteome</keyword>
<dbReference type="AlphaFoldDB" id="A0A1G1THP5"/>
<name>A0A1G1THP5_9BACT</name>
<proteinExistence type="predicted"/>
<evidence type="ECO:0000313" key="1">
    <source>
        <dbReference type="EMBL" id="OGX90409.1"/>
    </source>
</evidence>
<evidence type="ECO:0008006" key="3">
    <source>
        <dbReference type="Google" id="ProtNLM"/>
    </source>
</evidence>
<dbReference type="Proteomes" id="UP000177506">
    <property type="component" value="Unassembled WGS sequence"/>
</dbReference>
<sequence length="226" mass="24981">MDLAYLLDFLRRLAANNNTPWMAEHRPEYQRARAAFAELIGQVLAEVAKTDPSLAGLTPTEAMFRLHKNDRGHRDPEPYKRRMGAGLLHGGRHAARAGYYLGVQPDGKSSLRVGFYHTTPALLGALRQEIHYNADEFHRQREAPALLRYFPAGLTTDAEQLVRPPKGYPADHPDLAWLKLKSFGAVRTFSDAEVAQGPGFVALAVAAIAAARPLVDFFNEALEPNG</sequence>
<dbReference type="EMBL" id="MDZA01000152">
    <property type="protein sequence ID" value="OGX90409.1"/>
    <property type="molecule type" value="Genomic_DNA"/>
</dbReference>
<protein>
    <recommendedName>
        <fullName evidence="3">TIGR02453 family protein</fullName>
    </recommendedName>
</protein>
<evidence type="ECO:0000313" key="2">
    <source>
        <dbReference type="Proteomes" id="UP000177506"/>
    </source>
</evidence>
<dbReference type="PIRSF" id="PIRSF028451">
    <property type="entry name" value="UCP028451"/>
    <property type="match status" value="1"/>
</dbReference>
<accession>A0A1G1THP5</accession>